<dbReference type="SUPFAM" id="SSF53098">
    <property type="entry name" value="Ribonuclease H-like"/>
    <property type="match status" value="1"/>
</dbReference>
<dbReference type="Proteomes" id="UP001195769">
    <property type="component" value="Unassembled WGS sequence"/>
</dbReference>
<sequence>KINLVVGDIFKIKGSFTTVIDDALEVVKWFNNHSRALGILNEVQRNVFSGKTRSLILPVLTRWTSHYLSVRRLLELEMPFKEMLTTRINELKTCGGNRADVIRKSASILAILGRFDFWYKLLM</sequence>
<dbReference type="EMBL" id="JABBWK010000032">
    <property type="protein sequence ID" value="KAG1899454.1"/>
    <property type="molecule type" value="Genomic_DNA"/>
</dbReference>
<proteinExistence type="predicted"/>
<organism evidence="1 2">
    <name type="scientific">Suillus fuscotomentosus</name>
    <dbReference type="NCBI Taxonomy" id="1912939"/>
    <lineage>
        <taxon>Eukaryota</taxon>
        <taxon>Fungi</taxon>
        <taxon>Dikarya</taxon>
        <taxon>Basidiomycota</taxon>
        <taxon>Agaricomycotina</taxon>
        <taxon>Agaricomycetes</taxon>
        <taxon>Agaricomycetidae</taxon>
        <taxon>Boletales</taxon>
        <taxon>Suillineae</taxon>
        <taxon>Suillaceae</taxon>
        <taxon>Suillus</taxon>
    </lineage>
</organism>
<evidence type="ECO:0000313" key="1">
    <source>
        <dbReference type="EMBL" id="KAG1899454.1"/>
    </source>
</evidence>
<protein>
    <submittedName>
        <fullName evidence="1">Uncharacterized protein</fullName>
    </submittedName>
</protein>
<name>A0AAD4E497_9AGAM</name>
<keyword evidence="2" id="KW-1185">Reference proteome</keyword>
<evidence type="ECO:0000313" key="2">
    <source>
        <dbReference type="Proteomes" id="UP001195769"/>
    </source>
</evidence>
<dbReference type="RefSeq" id="XP_041225030.1">
    <property type="nucleotide sequence ID" value="XM_041375191.1"/>
</dbReference>
<dbReference type="GeneID" id="64669489"/>
<dbReference type="AlphaFoldDB" id="A0AAD4E497"/>
<dbReference type="InterPro" id="IPR012337">
    <property type="entry name" value="RNaseH-like_sf"/>
</dbReference>
<comment type="caution">
    <text evidence="1">The sequence shown here is derived from an EMBL/GenBank/DDBJ whole genome shotgun (WGS) entry which is preliminary data.</text>
</comment>
<reference evidence="1" key="1">
    <citation type="journal article" date="2020" name="New Phytol.">
        <title>Comparative genomics reveals dynamic genome evolution in host specialist ectomycorrhizal fungi.</title>
        <authorList>
            <person name="Lofgren L.A."/>
            <person name="Nguyen N.H."/>
            <person name="Vilgalys R."/>
            <person name="Ruytinx J."/>
            <person name="Liao H.L."/>
            <person name="Branco S."/>
            <person name="Kuo A."/>
            <person name="LaButti K."/>
            <person name="Lipzen A."/>
            <person name="Andreopoulos W."/>
            <person name="Pangilinan J."/>
            <person name="Riley R."/>
            <person name="Hundley H."/>
            <person name="Na H."/>
            <person name="Barry K."/>
            <person name="Grigoriev I.V."/>
            <person name="Stajich J.E."/>
            <person name="Kennedy P.G."/>
        </authorList>
    </citation>
    <scope>NUCLEOTIDE SEQUENCE</scope>
    <source>
        <strain evidence="1">FC203</strain>
    </source>
</reference>
<gene>
    <name evidence="1" type="ORF">F5891DRAFT_953558</name>
</gene>
<accession>A0AAD4E497</accession>
<feature type="non-terminal residue" evidence="1">
    <location>
        <position position="1"/>
    </location>
</feature>